<dbReference type="InterPro" id="IPR006153">
    <property type="entry name" value="Cation/H_exchanger_TM"/>
</dbReference>
<dbReference type="PANTHER" id="PTHR42751">
    <property type="entry name" value="SODIUM/HYDROGEN EXCHANGER FAMILY/TRKA DOMAIN PROTEIN"/>
    <property type="match status" value="1"/>
</dbReference>
<keyword evidence="6 7" id="KW-0472">Membrane</keyword>
<feature type="transmembrane region" description="Helical" evidence="7">
    <location>
        <begin position="309"/>
        <end position="329"/>
    </location>
</feature>
<evidence type="ECO:0000313" key="10">
    <source>
        <dbReference type="Proteomes" id="UP000427769"/>
    </source>
</evidence>
<gene>
    <name evidence="9" type="ORF">DSCW_17380</name>
</gene>
<evidence type="ECO:0000313" key="9">
    <source>
        <dbReference type="EMBL" id="BBO74321.1"/>
    </source>
</evidence>
<protein>
    <submittedName>
        <fullName evidence="9">Potassium transporter Kef</fullName>
    </submittedName>
</protein>
<dbReference type="KEGG" id="dwd:DSCW_17380"/>
<dbReference type="AlphaFoldDB" id="A0A5K7Z418"/>
<accession>A0A5K7Z418</accession>
<keyword evidence="3" id="KW-0813">Transport</keyword>
<dbReference type="InterPro" id="IPR036291">
    <property type="entry name" value="NAD(P)-bd_dom_sf"/>
</dbReference>
<evidence type="ECO:0000256" key="6">
    <source>
        <dbReference type="ARBA" id="ARBA00023136"/>
    </source>
</evidence>
<feature type="transmembrane region" description="Helical" evidence="7">
    <location>
        <begin position="274"/>
        <end position="297"/>
    </location>
</feature>
<feature type="transmembrane region" description="Helical" evidence="7">
    <location>
        <begin position="168"/>
        <end position="186"/>
    </location>
</feature>
<dbReference type="InterPro" id="IPR003148">
    <property type="entry name" value="RCK_N"/>
</dbReference>
<proteinExistence type="inferred from homology"/>
<comment type="subcellular location">
    <subcellularLocation>
        <location evidence="1">Membrane</location>
        <topology evidence="1">Multi-pass membrane protein</topology>
    </subcellularLocation>
</comment>
<feature type="domain" description="RCK N-terminal" evidence="8">
    <location>
        <begin position="385"/>
        <end position="504"/>
    </location>
</feature>
<reference evidence="9 10" key="1">
    <citation type="submission" date="2019-11" db="EMBL/GenBank/DDBJ databases">
        <title>Comparative genomics of hydrocarbon-degrading Desulfosarcina strains.</title>
        <authorList>
            <person name="Watanabe M."/>
            <person name="Kojima H."/>
            <person name="Fukui M."/>
        </authorList>
    </citation>
    <scope>NUCLEOTIDE SEQUENCE [LARGE SCALE GENOMIC DNA]</scope>
    <source>
        <strain evidence="9 10">PP31</strain>
    </source>
</reference>
<dbReference type="GO" id="GO:0015297">
    <property type="term" value="F:antiporter activity"/>
    <property type="evidence" value="ECO:0007669"/>
    <property type="project" value="InterPro"/>
</dbReference>
<dbReference type="SUPFAM" id="SSF51735">
    <property type="entry name" value="NAD(P)-binding Rossmann-fold domains"/>
    <property type="match status" value="1"/>
</dbReference>
<keyword evidence="5 7" id="KW-1133">Transmembrane helix</keyword>
<dbReference type="EMBL" id="AP021875">
    <property type="protein sequence ID" value="BBO74321.1"/>
    <property type="molecule type" value="Genomic_DNA"/>
</dbReference>
<comment type="similarity">
    <text evidence="2">Belongs to the monovalent cation:proton antiporter 2 (CPA2) transporter (TC 2.A.37) family.</text>
</comment>
<evidence type="ECO:0000256" key="1">
    <source>
        <dbReference type="ARBA" id="ARBA00004141"/>
    </source>
</evidence>
<sequence>MEPLWIIAAFVFGAAAGRIGLPPLVGYLAAGFALNHFDVQGGETLENIADAGVTLLLFTIGLKLKLKSLGKPEVWAGATIHMLITVAVLGAGIVGLAVAALPYFRSLSLPGILLVAFALSFSSTVFAVKVFEAKNEMPSRHAAIAIGILIMQDIVAVVFLAASTGKMPSLWALVLVAALFVLRRLLERFMDRCGHGELLMLFGIVMAAAGYASFEQVGLKGDLGALVFGMLLANHGKASELAERLLSFKDLFLVGFFLNIGISGTPTWTALGTALLLAVAIPFKAVLFFGILTRFKLRSRTAMLSSLSLANYSEFGLIVGSIGAAKGWIHSDWLMVVAIALSFTFVLAAPLNAAAHTIYSRMAGRLKRFETAVRLKEDEPIHPGKAEVGIIGRGGVGAAAYDEMTRRYGDVVMGMDFCMETVSRHRELGRNVIYGDAYDSDFWERIDLADSRIQVVMLAIPNPKTSKFAVGQLQDLGFKGKVVASVRYEDEIELLKEAGIDAAYNLYEEAGLGFADHVCNQTGYCPLRQDDSSLSMQTRIGIDKIDKRG</sequence>
<dbReference type="Proteomes" id="UP000427769">
    <property type="component" value="Chromosome"/>
</dbReference>
<dbReference type="Pfam" id="PF02254">
    <property type="entry name" value="TrkA_N"/>
    <property type="match status" value="1"/>
</dbReference>
<dbReference type="PANTHER" id="PTHR42751:SF1">
    <property type="entry name" value="CATION_PROTON ANTIPORTER YBAL-RELATED"/>
    <property type="match status" value="1"/>
</dbReference>
<organism evidence="9 10">
    <name type="scientific">Desulfosarcina widdelii</name>
    <dbReference type="NCBI Taxonomy" id="947919"/>
    <lineage>
        <taxon>Bacteria</taxon>
        <taxon>Pseudomonadati</taxon>
        <taxon>Thermodesulfobacteriota</taxon>
        <taxon>Desulfobacteria</taxon>
        <taxon>Desulfobacterales</taxon>
        <taxon>Desulfosarcinaceae</taxon>
        <taxon>Desulfosarcina</taxon>
    </lineage>
</organism>
<dbReference type="GO" id="GO:0016020">
    <property type="term" value="C:membrane"/>
    <property type="evidence" value="ECO:0007669"/>
    <property type="project" value="UniProtKB-SubCell"/>
</dbReference>
<feature type="transmembrane region" description="Helical" evidence="7">
    <location>
        <begin position="107"/>
        <end position="131"/>
    </location>
</feature>
<evidence type="ECO:0000256" key="2">
    <source>
        <dbReference type="ARBA" id="ARBA00005551"/>
    </source>
</evidence>
<feature type="transmembrane region" description="Helical" evidence="7">
    <location>
        <begin position="74"/>
        <end position="101"/>
    </location>
</feature>
<feature type="transmembrane region" description="Helical" evidence="7">
    <location>
        <begin position="335"/>
        <end position="359"/>
    </location>
</feature>
<keyword evidence="4 7" id="KW-0812">Transmembrane</keyword>
<evidence type="ECO:0000259" key="8">
    <source>
        <dbReference type="PROSITE" id="PS51201"/>
    </source>
</evidence>
<feature type="transmembrane region" description="Helical" evidence="7">
    <location>
        <begin position="44"/>
        <end position="62"/>
    </location>
</feature>
<dbReference type="RefSeq" id="WP_155303360.1">
    <property type="nucleotide sequence ID" value="NZ_AP021875.1"/>
</dbReference>
<evidence type="ECO:0000256" key="7">
    <source>
        <dbReference type="SAM" id="Phobius"/>
    </source>
</evidence>
<dbReference type="PROSITE" id="PS51201">
    <property type="entry name" value="RCK_N"/>
    <property type="match status" value="1"/>
</dbReference>
<dbReference type="Gene3D" id="1.20.1530.20">
    <property type="match status" value="1"/>
</dbReference>
<evidence type="ECO:0000256" key="3">
    <source>
        <dbReference type="ARBA" id="ARBA00022448"/>
    </source>
</evidence>
<name>A0A5K7Z418_9BACT</name>
<evidence type="ECO:0000256" key="4">
    <source>
        <dbReference type="ARBA" id="ARBA00022692"/>
    </source>
</evidence>
<dbReference type="Pfam" id="PF00999">
    <property type="entry name" value="Na_H_Exchanger"/>
    <property type="match status" value="1"/>
</dbReference>
<keyword evidence="10" id="KW-1185">Reference proteome</keyword>
<dbReference type="Gene3D" id="3.40.50.720">
    <property type="entry name" value="NAD(P)-binding Rossmann-like Domain"/>
    <property type="match status" value="1"/>
</dbReference>
<dbReference type="OrthoDB" id="9781411at2"/>
<feature type="transmembrane region" description="Helical" evidence="7">
    <location>
        <begin position="198"/>
        <end position="217"/>
    </location>
</feature>
<feature type="transmembrane region" description="Helical" evidence="7">
    <location>
        <begin position="143"/>
        <end position="162"/>
    </location>
</feature>
<dbReference type="GO" id="GO:1902600">
    <property type="term" value="P:proton transmembrane transport"/>
    <property type="evidence" value="ECO:0007669"/>
    <property type="project" value="InterPro"/>
</dbReference>
<dbReference type="InterPro" id="IPR038770">
    <property type="entry name" value="Na+/solute_symporter_sf"/>
</dbReference>
<dbReference type="GO" id="GO:0006813">
    <property type="term" value="P:potassium ion transport"/>
    <property type="evidence" value="ECO:0007669"/>
    <property type="project" value="InterPro"/>
</dbReference>
<evidence type="ECO:0000256" key="5">
    <source>
        <dbReference type="ARBA" id="ARBA00022989"/>
    </source>
</evidence>